<dbReference type="AlphaFoldDB" id="A0A1X2GYI1"/>
<comment type="caution">
    <text evidence="2">The sequence shown here is derived from an EMBL/GenBank/DDBJ whole genome shotgun (WGS) entry which is preliminary data.</text>
</comment>
<dbReference type="STRING" id="101127.A0A1X2GYI1"/>
<reference evidence="2 3" key="1">
    <citation type="submission" date="2016-07" db="EMBL/GenBank/DDBJ databases">
        <title>Pervasive Adenine N6-methylation of Active Genes in Fungi.</title>
        <authorList>
            <consortium name="DOE Joint Genome Institute"/>
            <person name="Mondo S.J."/>
            <person name="Dannebaum R.O."/>
            <person name="Kuo R.C."/>
            <person name="Labutti K."/>
            <person name="Haridas S."/>
            <person name="Kuo A."/>
            <person name="Salamov A."/>
            <person name="Ahrendt S.R."/>
            <person name="Lipzen A."/>
            <person name="Sullivan W."/>
            <person name="Andreopoulos W.B."/>
            <person name="Clum A."/>
            <person name="Lindquist E."/>
            <person name="Daum C."/>
            <person name="Ramamoorthy G.K."/>
            <person name="Gryganskyi A."/>
            <person name="Culley D."/>
            <person name="Magnuson J.K."/>
            <person name="James T.Y."/>
            <person name="O'Malley M.A."/>
            <person name="Stajich J.E."/>
            <person name="Spatafora J.W."/>
            <person name="Visel A."/>
            <person name="Grigoriev I.V."/>
        </authorList>
    </citation>
    <scope>NUCLEOTIDE SEQUENCE [LARGE SCALE GENOMIC DNA]</scope>
    <source>
        <strain evidence="2 3">NRRL 3301</strain>
    </source>
</reference>
<keyword evidence="1" id="KW-0812">Transmembrane</keyword>
<keyword evidence="3" id="KW-1185">Reference proteome</keyword>
<evidence type="ECO:0000313" key="2">
    <source>
        <dbReference type="EMBL" id="ORX63150.1"/>
    </source>
</evidence>
<gene>
    <name evidence="2" type="ORF">DM01DRAFT_1403517</name>
</gene>
<dbReference type="EMBL" id="MCGT01000001">
    <property type="protein sequence ID" value="ORX63150.1"/>
    <property type="molecule type" value="Genomic_DNA"/>
</dbReference>
<evidence type="ECO:0000313" key="3">
    <source>
        <dbReference type="Proteomes" id="UP000242146"/>
    </source>
</evidence>
<dbReference type="OrthoDB" id="2093409at2759"/>
<protein>
    <recommendedName>
        <fullName evidence="4">NADH-ubiquinone oxidoreductase 9.5 kDa subunit</fullName>
    </recommendedName>
</protein>
<keyword evidence="1" id="KW-0472">Membrane</keyword>
<dbReference type="PANTHER" id="PTHR38488">
    <property type="entry name" value="OXIDOREDUCTASE 9.5 KDA SUBUNIT, PUTATIVE (AFU_ORTHOLOGUE AFUA_5G08980)-RELATED"/>
    <property type="match status" value="1"/>
</dbReference>
<sequence length="67" mass="7686">MFGLRRFAFEQPVIFWSFVIGSVGPAMVYSVPKVRREFFGYKGVEILPLTYPLPNRARSPPSGYEDN</sequence>
<organism evidence="2 3">
    <name type="scientific">Hesseltinella vesiculosa</name>
    <dbReference type="NCBI Taxonomy" id="101127"/>
    <lineage>
        <taxon>Eukaryota</taxon>
        <taxon>Fungi</taxon>
        <taxon>Fungi incertae sedis</taxon>
        <taxon>Mucoromycota</taxon>
        <taxon>Mucoromycotina</taxon>
        <taxon>Mucoromycetes</taxon>
        <taxon>Mucorales</taxon>
        <taxon>Cunninghamellaceae</taxon>
        <taxon>Hesseltinella</taxon>
    </lineage>
</organism>
<evidence type="ECO:0000256" key="1">
    <source>
        <dbReference type="SAM" id="Phobius"/>
    </source>
</evidence>
<dbReference type="CDD" id="cd22903">
    <property type="entry name" value="NI9M"/>
    <property type="match status" value="1"/>
</dbReference>
<evidence type="ECO:0008006" key="4">
    <source>
        <dbReference type="Google" id="ProtNLM"/>
    </source>
</evidence>
<accession>A0A1X2GYI1</accession>
<dbReference type="PANTHER" id="PTHR38488:SF1">
    <property type="entry name" value="OXIDOREDUCTASE 9.5 KDA SUBUNIT, PUTATIVE (AFU_ORTHOLOGUE AFUA_5G08980)-RELATED"/>
    <property type="match status" value="1"/>
</dbReference>
<feature type="transmembrane region" description="Helical" evidence="1">
    <location>
        <begin position="13"/>
        <end position="32"/>
    </location>
</feature>
<dbReference type="Proteomes" id="UP000242146">
    <property type="component" value="Unassembled WGS sequence"/>
</dbReference>
<name>A0A1X2GYI1_9FUNG</name>
<dbReference type="InterPro" id="IPR039961">
    <property type="entry name" value="Nuo9.5"/>
</dbReference>
<keyword evidence="1" id="KW-1133">Transmembrane helix</keyword>
<proteinExistence type="predicted"/>